<dbReference type="AlphaFoldDB" id="A0ABD3G7D4"/>
<feature type="region of interest" description="Disordered" evidence="1">
    <location>
        <begin position="67"/>
        <end position="100"/>
    </location>
</feature>
<gene>
    <name evidence="2" type="ORF">R1sor_025025</name>
</gene>
<dbReference type="Proteomes" id="UP001633002">
    <property type="component" value="Unassembled WGS sequence"/>
</dbReference>
<evidence type="ECO:0000313" key="3">
    <source>
        <dbReference type="Proteomes" id="UP001633002"/>
    </source>
</evidence>
<sequence>MTIHSAGKRTPVNNISEESREYTEIEQVLSLSVCLCQELFDINHVYFCVYKAGRSMKAEARARKFIREENGKDQSSTETAEGSMKPSRWPEAKKKTPKTMLPKARKVRHVIENDMDISLTVGVPGYDIDGATFDRLVMYELHGQQKREDCVPEKLFVTPKVGSQDTAVKQEPTTDPDLDDSEEELDIIKLEDVAPAGTDLQHLLSDLLFAEYNVATKRTREAGKVEDQGTCKPDHEHRTYVVDLEDVVPAGVEMDQLLDDLLFAGYTVVRKGTTITMDQKKEDFLPAYIPLCRSAATRDMQKKK</sequence>
<accession>A0ABD3G7D4</accession>
<dbReference type="EMBL" id="JBJQOH010000008">
    <property type="protein sequence ID" value="KAL3675077.1"/>
    <property type="molecule type" value="Genomic_DNA"/>
</dbReference>
<comment type="caution">
    <text evidence="2">The sequence shown here is derived from an EMBL/GenBank/DDBJ whole genome shotgun (WGS) entry which is preliminary data.</text>
</comment>
<organism evidence="2 3">
    <name type="scientific">Riccia sorocarpa</name>
    <dbReference type="NCBI Taxonomy" id="122646"/>
    <lineage>
        <taxon>Eukaryota</taxon>
        <taxon>Viridiplantae</taxon>
        <taxon>Streptophyta</taxon>
        <taxon>Embryophyta</taxon>
        <taxon>Marchantiophyta</taxon>
        <taxon>Marchantiopsida</taxon>
        <taxon>Marchantiidae</taxon>
        <taxon>Marchantiales</taxon>
        <taxon>Ricciaceae</taxon>
        <taxon>Riccia</taxon>
    </lineage>
</organism>
<evidence type="ECO:0000313" key="2">
    <source>
        <dbReference type="EMBL" id="KAL3675077.1"/>
    </source>
</evidence>
<reference evidence="2 3" key="1">
    <citation type="submission" date="2024-09" db="EMBL/GenBank/DDBJ databases">
        <title>Chromosome-scale assembly of Riccia sorocarpa.</title>
        <authorList>
            <person name="Paukszto L."/>
        </authorList>
    </citation>
    <scope>NUCLEOTIDE SEQUENCE [LARGE SCALE GENOMIC DNA]</scope>
    <source>
        <strain evidence="2">LP-2024</strain>
        <tissue evidence="2">Aerial parts of the thallus</tissue>
    </source>
</reference>
<keyword evidence="3" id="KW-1185">Reference proteome</keyword>
<evidence type="ECO:0000256" key="1">
    <source>
        <dbReference type="SAM" id="MobiDB-lite"/>
    </source>
</evidence>
<proteinExistence type="predicted"/>
<protein>
    <submittedName>
        <fullName evidence="2">Uncharacterized protein</fullName>
    </submittedName>
</protein>
<name>A0ABD3G7D4_9MARC</name>